<protein>
    <submittedName>
        <fullName evidence="4">40S ribosomal protein S4</fullName>
    </submittedName>
</protein>
<evidence type="ECO:0000313" key="5">
    <source>
        <dbReference type="Proteomes" id="UP000289340"/>
    </source>
</evidence>
<feature type="domain" description="Small ribosomal subunit protein eS4 N-terminal" evidence="3">
    <location>
        <begin position="157"/>
        <end position="193"/>
    </location>
</feature>
<dbReference type="GO" id="GO:0004857">
    <property type="term" value="F:enzyme inhibitor activity"/>
    <property type="evidence" value="ECO:0007669"/>
    <property type="project" value="InterPro"/>
</dbReference>
<feature type="domain" description="Pectinesterase inhibitor" evidence="2">
    <location>
        <begin position="28"/>
        <end position="123"/>
    </location>
</feature>
<dbReference type="Pfam" id="PF08071">
    <property type="entry name" value="RS4NT"/>
    <property type="match status" value="1"/>
</dbReference>
<dbReference type="NCBIfam" id="TIGR01614">
    <property type="entry name" value="PME_inhib"/>
    <property type="match status" value="1"/>
</dbReference>
<sequence length="302" mass="33926">MNSLTLFLSFCLILITNSPSLTNANGSDLISQICKASVNQNECTDILTAYPRIMHANNFFELAEAILQLSLYKAIEGQKFLRTLMKSENVPAIAQCANSDYESVITAYKSALSKLKDDPKTAKHYARDAGNGPVSYLFSINGDILEFRFDLYKLKARGLKKHLKRLNARKHWMLDKLGGAFAPKPSSGSHKSRECLPLILILRNRLKYALTYLKTRLDWNRVRTIQPNPHLGNRVGTTLDETNPKTMQDLGNHHGGWCAFSGRRCEIVIGAVATEGLPKARWRNQNKKKGELLVTVEHANKN</sequence>
<reference evidence="4 5" key="1">
    <citation type="submission" date="2018-09" db="EMBL/GenBank/DDBJ databases">
        <title>A high-quality reference genome of wild soybean provides a powerful tool to mine soybean genomes.</title>
        <authorList>
            <person name="Xie M."/>
            <person name="Chung C.Y.L."/>
            <person name="Li M.-W."/>
            <person name="Wong F.-L."/>
            <person name="Chan T.-F."/>
            <person name="Lam H.-M."/>
        </authorList>
    </citation>
    <scope>NUCLEOTIDE SEQUENCE [LARGE SCALE GENOMIC DNA]</scope>
    <source>
        <strain evidence="5">cv. W05</strain>
        <tissue evidence="4">Hypocotyl of etiolated seedlings</tissue>
    </source>
</reference>
<evidence type="ECO:0000259" key="3">
    <source>
        <dbReference type="Pfam" id="PF08071"/>
    </source>
</evidence>
<evidence type="ECO:0000259" key="2">
    <source>
        <dbReference type="Pfam" id="PF04043"/>
    </source>
</evidence>
<keyword evidence="1" id="KW-0732">Signal</keyword>
<dbReference type="AlphaFoldDB" id="A0A445LUD9"/>
<comment type="caution">
    <text evidence="4">The sequence shown here is derived from an EMBL/GenBank/DDBJ whole genome shotgun (WGS) entry which is preliminary data.</text>
</comment>
<dbReference type="InterPro" id="IPR036986">
    <property type="entry name" value="S4_RNA-bd_sf"/>
</dbReference>
<name>A0A445LUD9_GLYSO</name>
<dbReference type="GO" id="GO:0003723">
    <property type="term" value="F:RNA binding"/>
    <property type="evidence" value="ECO:0007669"/>
    <property type="project" value="InterPro"/>
</dbReference>
<dbReference type="Proteomes" id="UP000289340">
    <property type="component" value="Chromosome 2"/>
</dbReference>
<feature type="chain" id="PRO_5019048402" evidence="1">
    <location>
        <begin position="25"/>
        <end position="302"/>
    </location>
</feature>
<dbReference type="Gene3D" id="3.10.290.10">
    <property type="entry name" value="RNA-binding S4 domain"/>
    <property type="match status" value="1"/>
</dbReference>
<gene>
    <name evidence="4" type="ORF">D0Y65_005138</name>
</gene>
<dbReference type="GO" id="GO:0005840">
    <property type="term" value="C:ribosome"/>
    <property type="evidence" value="ECO:0007669"/>
    <property type="project" value="UniProtKB-KW"/>
</dbReference>
<keyword evidence="5" id="KW-1185">Reference proteome</keyword>
<evidence type="ECO:0000256" key="1">
    <source>
        <dbReference type="SAM" id="SignalP"/>
    </source>
</evidence>
<dbReference type="InterPro" id="IPR013843">
    <property type="entry name" value="Ribosomal_eS4_N"/>
</dbReference>
<dbReference type="InterPro" id="IPR006501">
    <property type="entry name" value="Pectinesterase_inhib_dom"/>
</dbReference>
<keyword evidence="4" id="KW-0689">Ribosomal protein</keyword>
<dbReference type="PANTHER" id="PTHR31890:SF24">
    <property type="entry name" value="PLANT INVERTASE_PECTIN METHYLESTERASE INHIBITOR PROTEIN"/>
    <property type="match status" value="1"/>
</dbReference>
<dbReference type="PANTHER" id="PTHR31890">
    <property type="entry name" value="PLANT INVERTASE/PECTIN METHYLESTERASE INHIBITOR SUPERFAMILY PROTEIN"/>
    <property type="match status" value="1"/>
</dbReference>
<dbReference type="Gene3D" id="1.20.140.40">
    <property type="entry name" value="Invertase/pectin methylesterase inhibitor family protein"/>
    <property type="match status" value="1"/>
</dbReference>
<dbReference type="Pfam" id="PF04043">
    <property type="entry name" value="PMEI"/>
    <property type="match status" value="1"/>
</dbReference>
<dbReference type="SUPFAM" id="SSF101148">
    <property type="entry name" value="Plant invertase/pectin methylesterase inhibitor"/>
    <property type="match status" value="1"/>
</dbReference>
<keyword evidence="4" id="KW-0687">Ribonucleoprotein</keyword>
<evidence type="ECO:0000313" key="4">
    <source>
        <dbReference type="EMBL" id="RZC26828.1"/>
    </source>
</evidence>
<organism evidence="4 5">
    <name type="scientific">Glycine soja</name>
    <name type="common">Wild soybean</name>
    <dbReference type="NCBI Taxonomy" id="3848"/>
    <lineage>
        <taxon>Eukaryota</taxon>
        <taxon>Viridiplantae</taxon>
        <taxon>Streptophyta</taxon>
        <taxon>Embryophyta</taxon>
        <taxon>Tracheophyta</taxon>
        <taxon>Spermatophyta</taxon>
        <taxon>Magnoliopsida</taxon>
        <taxon>eudicotyledons</taxon>
        <taxon>Gunneridae</taxon>
        <taxon>Pentapetalae</taxon>
        <taxon>rosids</taxon>
        <taxon>fabids</taxon>
        <taxon>Fabales</taxon>
        <taxon>Fabaceae</taxon>
        <taxon>Papilionoideae</taxon>
        <taxon>50 kb inversion clade</taxon>
        <taxon>NPAAA clade</taxon>
        <taxon>indigoferoid/millettioid clade</taxon>
        <taxon>Phaseoleae</taxon>
        <taxon>Glycine</taxon>
        <taxon>Glycine subgen. Soja</taxon>
    </lineage>
</organism>
<feature type="signal peptide" evidence="1">
    <location>
        <begin position="1"/>
        <end position="24"/>
    </location>
</feature>
<accession>A0A445LUD9</accession>
<proteinExistence type="predicted"/>
<dbReference type="InterPro" id="IPR035513">
    <property type="entry name" value="Invertase/methylesterase_inhib"/>
</dbReference>
<dbReference type="EMBL" id="QZWG01000002">
    <property type="protein sequence ID" value="RZC26828.1"/>
    <property type="molecule type" value="Genomic_DNA"/>
</dbReference>